<feature type="domain" description="TadE-like" evidence="2">
    <location>
        <begin position="27"/>
        <end position="67"/>
    </location>
</feature>
<accession>A0A1H4LAS1</accession>
<feature type="transmembrane region" description="Helical" evidence="1">
    <location>
        <begin position="28"/>
        <end position="48"/>
    </location>
</feature>
<keyword evidence="4" id="KW-1185">Reference proteome</keyword>
<keyword evidence="1" id="KW-0472">Membrane</keyword>
<keyword evidence="1" id="KW-1133">Transmembrane helix</keyword>
<gene>
    <name evidence="3" type="ORF">SAMN05216452_2709</name>
</gene>
<evidence type="ECO:0000313" key="4">
    <source>
        <dbReference type="Proteomes" id="UP000199064"/>
    </source>
</evidence>
<evidence type="ECO:0000259" key="2">
    <source>
        <dbReference type="Pfam" id="PF07811"/>
    </source>
</evidence>
<sequence length="209" mass="22570">MTFNDNAKPAKTGILSTLGDFARNRRGVAAIEFAIIAPILFAMYFLTLEFGQAIDVNKKVSRAANMAGDLIAQQPSITAGEIDAIMKIGGAIMKPYNRSTPTLTLTAIQVTDERNPKVQVVWSRELKNGTASAGLKEGSTTTLPPELEIKGAFYIRATVSLGYKPILTWSKDGAKSAGLTAMAGLDNLQMSERFHLRPRMSSTIPCDDC</sequence>
<reference evidence="4" key="1">
    <citation type="submission" date="2016-10" db="EMBL/GenBank/DDBJ databases">
        <authorList>
            <person name="Varghese N."/>
            <person name="Submissions S."/>
        </authorList>
    </citation>
    <scope>NUCLEOTIDE SEQUENCE [LARGE SCALE GENOMIC DNA]</scope>
    <source>
        <strain evidence="4">ES.061</strain>
    </source>
</reference>
<protein>
    <submittedName>
        <fullName evidence="3">Flp pilus assembly protein TadG</fullName>
    </submittedName>
</protein>
<organism evidence="3 4">
    <name type="scientific">Nitratireductor aquibiodomus</name>
    <dbReference type="NCBI Taxonomy" id="204799"/>
    <lineage>
        <taxon>Bacteria</taxon>
        <taxon>Pseudomonadati</taxon>
        <taxon>Pseudomonadota</taxon>
        <taxon>Alphaproteobacteria</taxon>
        <taxon>Hyphomicrobiales</taxon>
        <taxon>Phyllobacteriaceae</taxon>
        <taxon>Nitratireductor</taxon>
    </lineage>
</organism>
<proteinExistence type="predicted"/>
<dbReference type="AlphaFoldDB" id="A0A1H4LAS1"/>
<dbReference type="Pfam" id="PF07811">
    <property type="entry name" value="TadE"/>
    <property type="match status" value="1"/>
</dbReference>
<evidence type="ECO:0000256" key="1">
    <source>
        <dbReference type="SAM" id="Phobius"/>
    </source>
</evidence>
<name>A0A1H4LAS1_9HYPH</name>
<dbReference type="InterPro" id="IPR012495">
    <property type="entry name" value="TadE-like_dom"/>
</dbReference>
<evidence type="ECO:0000313" key="3">
    <source>
        <dbReference type="EMBL" id="SEB67262.1"/>
    </source>
</evidence>
<dbReference type="EMBL" id="FNSL01000001">
    <property type="protein sequence ID" value="SEB67262.1"/>
    <property type="molecule type" value="Genomic_DNA"/>
</dbReference>
<keyword evidence="1" id="KW-0812">Transmembrane</keyword>
<dbReference type="Proteomes" id="UP000199064">
    <property type="component" value="Unassembled WGS sequence"/>
</dbReference>
<dbReference type="RefSeq" id="WP_090329140.1">
    <property type="nucleotide sequence ID" value="NZ_FNSL01000001.1"/>
</dbReference>